<sequence>MRFWSWRVGNEDEVTRFEFSLVFFFLVFFALLCAPRIFSSLLALVTVALDILYVSFSLFLRFFLPPSPSSSFLFSLLFSCPLSFICFDVR</sequence>
<evidence type="ECO:0000313" key="3">
    <source>
        <dbReference type="Proteomes" id="UP001362999"/>
    </source>
</evidence>
<gene>
    <name evidence="2" type="ORF">R3P38DRAFT_562970</name>
</gene>
<dbReference type="Proteomes" id="UP001362999">
    <property type="component" value="Unassembled WGS sequence"/>
</dbReference>
<comment type="caution">
    <text evidence="2">The sequence shown here is derived from an EMBL/GenBank/DDBJ whole genome shotgun (WGS) entry which is preliminary data.</text>
</comment>
<feature type="transmembrane region" description="Helical" evidence="1">
    <location>
        <begin position="70"/>
        <end position="89"/>
    </location>
</feature>
<dbReference type="AlphaFoldDB" id="A0AAV9ZA20"/>
<reference evidence="2 3" key="1">
    <citation type="journal article" date="2024" name="J Genomics">
        <title>Draft genome sequencing and assembly of Favolaschia claudopus CIRM-BRFM 2984 isolated from oak limbs.</title>
        <authorList>
            <person name="Navarro D."/>
            <person name="Drula E."/>
            <person name="Chaduli D."/>
            <person name="Cazenave R."/>
            <person name="Ahrendt S."/>
            <person name="Wang J."/>
            <person name="Lipzen A."/>
            <person name="Daum C."/>
            <person name="Barry K."/>
            <person name="Grigoriev I.V."/>
            <person name="Favel A."/>
            <person name="Rosso M.N."/>
            <person name="Martin F."/>
        </authorList>
    </citation>
    <scope>NUCLEOTIDE SEQUENCE [LARGE SCALE GENOMIC DNA]</scope>
    <source>
        <strain evidence="2 3">CIRM-BRFM 2984</strain>
    </source>
</reference>
<keyword evidence="1" id="KW-1133">Transmembrane helix</keyword>
<organism evidence="2 3">
    <name type="scientific">Favolaschia claudopus</name>
    <dbReference type="NCBI Taxonomy" id="2862362"/>
    <lineage>
        <taxon>Eukaryota</taxon>
        <taxon>Fungi</taxon>
        <taxon>Dikarya</taxon>
        <taxon>Basidiomycota</taxon>
        <taxon>Agaricomycotina</taxon>
        <taxon>Agaricomycetes</taxon>
        <taxon>Agaricomycetidae</taxon>
        <taxon>Agaricales</taxon>
        <taxon>Marasmiineae</taxon>
        <taxon>Mycenaceae</taxon>
        <taxon>Favolaschia</taxon>
    </lineage>
</organism>
<evidence type="ECO:0000256" key="1">
    <source>
        <dbReference type="SAM" id="Phobius"/>
    </source>
</evidence>
<proteinExistence type="predicted"/>
<keyword evidence="1" id="KW-0812">Transmembrane</keyword>
<accession>A0AAV9ZA20</accession>
<protein>
    <recommendedName>
        <fullName evidence="4">NADH dehydrogenase subunit 4L</fullName>
    </recommendedName>
</protein>
<evidence type="ECO:0000313" key="2">
    <source>
        <dbReference type="EMBL" id="KAK6975147.1"/>
    </source>
</evidence>
<dbReference type="EMBL" id="JAWWNJ010000174">
    <property type="protein sequence ID" value="KAK6975147.1"/>
    <property type="molecule type" value="Genomic_DNA"/>
</dbReference>
<keyword evidence="1" id="KW-0472">Membrane</keyword>
<evidence type="ECO:0008006" key="4">
    <source>
        <dbReference type="Google" id="ProtNLM"/>
    </source>
</evidence>
<feature type="transmembrane region" description="Helical" evidence="1">
    <location>
        <begin position="14"/>
        <end position="34"/>
    </location>
</feature>
<keyword evidence="3" id="KW-1185">Reference proteome</keyword>
<feature type="transmembrane region" description="Helical" evidence="1">
    <location>
        <begin position="41"/>
        <end position="64"/>
    </location>
</feature>
<name>A0AAV9ZA20_9AGAR</name>